<dbReference type="RefSeq" id="WP_377345296.1">
    <property type="nucleotide sequence ID" value="NZ_JBHLTP010000003.1"/>
</dbReference>
<comment type="subcellular location">
    <subcellularLocation>
        <location evidence="1">Membrane</location>
    </subcellularLocation>
</comment>
<protein>
    <recommendedName>
        <fullName evidence="4">serine-type D-Ala-D-Ala carboxypeptidase</fullName>
        <ecNumber evidence="4">3.4.16.4</ecNumber>
    </recommendedName>
</protein>
<dbReference type="SUPFAM" id="SSF56519">
    <property type="entry name" value="Penicillin binding protein dimerisation domain"/>
    <property type="match status" value="1"/>
</dbReference>
<keyword evidence="5" id="KW-0472">Membrane</keyword>
<comment type="similarity">
    <text evidence="3">Belongs to the transpeptidase family.</text>
</comment>
<name>A0ABV6LK40_9BACI</name>
<comment type="pathway">
    <text evidence="2">Cell wall biogenesis; peptidoglycan biosynthesis.</text>
</comment>
<evidence type="ECO:0000256" key="1">
    <source>
        <dbReference type="ARBA" id="ARBA00004370"/>
    </source>
</evidence>
<comment type="caution">
    <text evidence="10">The sequence shown here is derived from an EMBL/GenBank/DDBJ whole genome shotgun (WGS) entry which is preliminary data.</text>
</comment>
<dbReference type="InterPro" id="IPR012338">
    <property type="entry name" value="Beta-lactam/transpept-like"/>
</dbReference>
<dbReference type="InterPro" id="IPR050515">
    <property type="entry name" value="Beta-lactam/transpept"/>
</dbReference>
<dbReference type="EMBL" id="JBHLTP010000003">
    <property type="protein sequence ID" value="MFC0522765.1"/>
    <property type="molecule type" value="Genomic_DNA"/>
</dbReference>
<dbReference type="PANTHER" id="PTHR30627:SF25">
    <property type="entry name" value="PENICILLIN-BINDING PROTEIN 3"/>
    <property type="match status" value="1"/>
</dbReference>
<dbReference type="Gene3D" id="3.30.1390.30">
    <property type="entry name" value="Penicillin-binding protein 2a, domain 3"/>
    <property type="match status" value="1"/>
</dbReference>
<dbReference type="InterPro" id="IPR036138">
    <property type="entry name" value="PBP_dimer_sf"/>
</dbReference>
<dbReference type="SUPFAM" id="SSF56601">
    <property type="entry name" value="beta-lactamase/transpeptidase-like"/>
    <property type="match status" value="1"/>
</dbReference>
<evidence type="ECO:0000256" key="5">
    <source>
        <dbReference type="ARBA" id="ARBA00023136"/>
    </source>
</evidence>
<evidence type="ECO:0000256" key="2">
    <source>
        <dbReference type="ARBA" id="ARBA00004752"/>
    </source>
</evidence>
<dbReference type="Gene3D" id="3.90.1310.10">
    <property type="entry name" value="Penicillin-binding protein 2a (Domain 2)"/>
    <property type="match status" value="1"/>
</dbReference>
<dbReference type="Pfam" id="PF00905">
    <property type="entry name" value="Transpeptidase"/>
    <property type="match status" value="1"/>
</dbReference>
<comment type="catalytic activity">
    <reaction evidence="6">
        <text>Preferential cleavage: (Ac)2-L-Lys-D-Ala-|-D-Ala. Also transpeptidation of peptidyl-alanyl moieties that are N-acyl substituents of D-alanine.</text>
        <dbReference type="EC" id="3.4.16.4"/>
    </reaction>
</comment>
<evidence type="ECO:0000256" key="6">
    <source>
        <dbReference type="ARBA" id="ARBA00034000"/>
    </source>
</evidence>
<dbReference type="InterPro" id="IPR007887">
    <property type="entry name" value="MecA_N"/>
</dbReference>
<reference evidence="10 11" key="1">
    <citation type="submission" date="2024-09" db="EMBL/GenBank/DDBJ databases">
        <authorList>
            <person name="Sun Q."/>
            <person name="Mori K."/>
        </authorList>
    </citation>
    <scope>NUCLEOTIDE SEQUENCE [LARGE SCALE GENOMIC DNA]</scope>
    <source>
        <strain evidence="10 11">NCAIM B.02529</strain>
    </source>
</reference>
<proteinExistence type="inferred from homology"/>
<evidence type="ECO:0000313" key="10">
    <source>
        <dbReference type="EMBL" id="MFC0522765.1"/>
    </source>
</evidence>
<dbReference type="InterPro" id="IPR005311">
    <property type="entry name" value="PBP_dimer"/>
</dbReference>
<feature type="domain" description="Penicillin-binding protein dimerisation" evidence="8">
    <location>
        <begin position="155"/>
        <end position="322"/>
    </location>
</feature>
<dbReference type="PROSITE" id="PS51257">
    <property type="entry name" value="PROKAR_LIPOPROTEIN"/>
    <property type="match status" value="1"/>
</dbReference>
<evidence type="ECO:0000256" key="3">
    <source>
        <dbReference type="ARBA" id="ARBA00007171"/>
    </source>
</evidence>
<keyword evidence="11" id="KW-1185">Reference proteome</keyword>
<dbReference type="PANTHER" id="PTHR30627">
    <property type="entry name" value="PEPTIDOGLYCAN D,D-TRANSPEPTIDASE"/>
    <property type="match status" value="1"/>
</dbReference>
<evidence type="ECO:0000259" key="9">
    <source>
        <dbReference type="Pfam" id="PF05223"/>
    </source>
</evidence>
<dbReference type="Pfam" id="PF05223">
    <property type="entry name" value="MecA_N"/>
    <property type="match status" value="1"/>
</dbReference>
<dbReference type="Gene3D" id="3.10.450.100">
    <property type="entry name" value="NTF2-like, domain 1"/>
    <property type="match status" value="1"/>
</dbReference>
<dbReference type="InterPro" id="IPR001460">
    <property type="entry name" value="PCN-bd_Tpept"/>
</dbReference>
<dbReference type="EC" id="3.4.16.4" evidence="4"/>
<dbReference type="SUPFAM" id="SSF54427">
    <property type="entry name" value="NTF2-like"/>
    <property type="match status" value="1"/>
</dbReference>
<dbReference type="Pfam" id="PF03717">
    <property type="entry name" value="PBP_dimer"/>
    <property type="match status" value="1"/>
</dbReference>
<feature type="domain" description="Penicillin-binding protein transpeptidase" evidence="7">
    <location>
        <begin position="355"/>
        <end position="668"/>
    </location>
</feature>
<dbReference type="Proteomes" id="UP001589836">
    <property type="component" value="Unassembled WGS sequence"/>
</dbReference>
<feature type="domain" description="NTF2-like N-terminal transpeptidase" evidence="9">
    <location>
        <begin position="25"/>
        <end position="147"/>
    </location>
</feature>
<evidence type="ECO:0000313" key="11">
    <source>
        <dbReference type="Proteomes" id="UP001589836"/>
    </source>
</evidence>
<dbReference type="InterPro" id="IPR032710">
    <property type="entry name" value="NTF2-like_dom_sf"/>
</dbReference>
<dbReference type="Gene3D" id="3.40.710.10">
    <property type="entry name" value="DD-peptidase/beta-lactamase superfamily"/>
    <property type="match status" value="1"/>
</dbReference>
<accession>A0ABV6LK40</accession>
<evidence type="ECO:0000259" key="7">
    <source>
        <dbReference type="Pfam" id="PF00905"/>
    </source>
</evidence>
<evidence type="ECO:0000256" key="4">
    <source>
        <dbReference type="ARBA" id="ARBA00012448"/>
    </source>
</evidence>
<gene>
    <name evidence="10" type="ORF">ACFFGV_04065</name>
</gene>
<organism evidence="10 11">
    <name type="scientific">Pontibacillus salicampi</name>
    <dbReference type="NCBI Taxonomy" id="1449801"/>
    <lineage>
        <taxon>Bacteria</taxon>
        <taxon>Bacillati</taxon>
        <taxon>Bacillota</taxon>
        <taxon>Bacilli</taxon>
        <taxon>Bacillales</taxon>
        <taxon>Bacillaceae</taxon>
        <taxon>Pontibacillus</taxon>
    </lineage>
</organism>
<sequence>MKKIAILFLATIAVLVIGCSNKPQPETTFTSYIQAWEKKQYGEMYEHISKESKQAISKSEFIERYESIYQGIEMKGLQLSYTLPEEDMSYKKEDSPSFDYEGSMETLGGKISFSHASSLVYEEGEDQDKWSISWSPDMIFPSMEKGDVVKAESEAPNRGQLYDKNGKGLAVNGEVVEVGLVPQWMKEDKEEVKQTLSKLLNMSVEDINSKLNQSWVKENSFVPLTSIPRDSEELIEKIRPLNGTKMPTKPARVYPQGKAAAHLTGYVGPITAEQLKEWKDKGYTKNSVVGKAGLELLLEDKLKGSPGGKVYIETKEGEQKKTLAKQNPVNGEDVTLTIDASIQKAIYKQMAQDAGSAAAINPMTGTVEALVSSPAYDPNSFILGMNNNQYNALKSNPKKPLTNRFRQSYAPGSTFKPITAAIGLESNAISPSEEVSIHGRSFSKDGWGDYSVNRVESASSDNAVNLAEALYRSDNIYFAKAILSVGESSFLKGAKPFGFAEDIPFPYTITSSQITGENGFQNEIQLADTGYGQGEVEMSTLHLALSYTPFITEGTLLEPVLLKKDETNKAWHQNVISKDTAAIIKQGLTEVVTNPSGTAYNPQVEGISLAGKTGTAELKTEQGEQGKENGWFVAWDTGSSDLLVSMMIEDVREKGGSHYTVEKVKEVFKEISSN</sequence>
<evidence type="ECO:0000259" key="8">
    <source>
        <dbReference type="Pfam" id="PF03717"/>
    </source>
</evidence>